<evidence type="ECO:0000313" key="8">
    <source>
        <dbReference type="EMBL" id="PCG71170.1"/>
    </source>
</evidence>
<dbReference type="PANTHER" id="PTHR11552:SF208">
    <property type="entry name" value="RE36204P-RELATED"/>
    <property type="match status" value="1"/>
</dbReference>
<dbReference type="STRING" id="7102.A0A2A4JIB2"/>
<comment type="caution">
    <text evidence="8">The sequence shown here is derived from an EMBL/GenBank/DDBJ whole genome shotgun (WGS) entry which is preliminary data.</text>
</comment>
<sequence>MWQRVIWSIIVFSSIIDLNTITCQNDVSFLQNPIINLLMQTAAPNYTPQNPGDLFDILRDRYPLPTGLKSPLPEYDYIIVGAGSAGCVLAARLTEDPNVTVLLLEAGRPENFFTDVPSIAPFFQLTEYAWPYYMEPQPGVCLGLLNKRCYWPRGRAVGGTSVINYMIYTRGRPEEWNRIADAGNYGWSYEEVLKYYMKSETANLKGYESSPYRGRNGEMNIQFVNFRTPFIEAFLEAGRMLGNPTVDYNAPDQLGFGYVQTNIRNGRRLSSAKAFLRPNKSRPNLHILPSTVVTKVLINKDTRTAYGVEYNRNRLRNVVRARREVILSAGPMASPQLLMLSGIGPKEHLKSHGIPTIRNLPVGRTLYDHITYPGLIFTINTTNVGLNENKDGNVPNFLEWFQSGDNVIASPGGVEGIGYIKTHLSNSQDRIPDIELISLGGSITADGGKTGSKALRRGMMISTETFDRAFGAIDNLEAWSVFPMLLHPRSVGYLELKDRNPFSHPRLFGNYLTHPIDIANLIAAVRYVQALASTPPFQRFGAKLNTANFPTCQGMTYDSDEYWECAFRTLTITLHHQIATCRMGPVADPLAVVDPELRVHGIKNLRVVDSSIIPRTISAHTHAPAVMIGEKGADMIMAAWK</sequence>
<dbReference type="InterPro" id="IPR007867">
    <property type="entry name" value="GMC_OxRtase_C"/>
</dbReference>
<feature type="domain" description="Glucose-methanol-choline oxidoreductase N-terminal" evidence="7">
    <location>
        <begin position="330"/>
        <end position="344"/>
    </location>
</feature>
<dbReference type="InterPro" id="IPR000172">
    <property type="entry name" value="GMC_OxRdtase_N"/>
</dbReference>
<evidence type="ECO:0000256" key="1">
    <source>
        <dbReference type="ARBA" id="ARBA00010790"/>
    </source>
</evidence>
<feature type="binding site" evidence="3">
    <location>
        <position position="160"/>
    </location>
    <ligand>
        <name>FAD</name>
        <dbReference type="ChEBI" id="CHEBI:57692"/>
    </ligand>
</feature>
<evidence type="ECO:0000256" key="5">
    <source>
        <dbReference type="SAM" id="SignalP"/>
    </source>
</evidence>
<dbReference type="Gene3D" id="3.30.560.10">
    <property type="entry name" value="Glucose Oxidase, domain 3"/>
    <property type="match status" value="1"/>
</dbReference>
<reference evidence="8" key="1">
    <citation type="submission" date="2017-09" db="EMBL/GenBank/DDBJ databases">
        <title>Contemporary evolution of a Lepidopteran species, Heliothis virescens, in response to modern agricultural practices.</title>
        <authorList>
            <person name="Fritz M.L."/>
            <person name="Deyonke A.M."/>
            <person name="Papanicolaou A."/>
            <person name="Micinski S."/>
            <person name="Westbrook J."/>
            <person name="Gould F."/>
        </authorList>
    </citation>
    <scope>NUCLEOTIDE SEQUENCE [LARGE SCALE GENOMIC DNA]</scope>
    <source>
        <strain evidence="8">HvINT-</strain>
        <tissue evidence="8">Whole body</tissue>
    </source>
</reference>
<evidence type="ECO:0000259" key="6">
    <source>
        <dbReference type="PROSITE" id="PS00623"/>
    </source>
</evidence>
<feature type="chain" id="PRO_5013195557" description="Glucose-methanol-choline oxidoreductase N-terminal domain-containing protein" evidence="5">
    <location>
        <begin position="24"/>
        <end position="641"/>
    </location>
</feature>
<comment type="similarity">
    <text evidence="1 4">Belongs to the GMC oxidoreductase family.</text>
</comment>
<accession>A0A2A4JIB2</accession>
<dbReference type="PROSITE" id="PS00624">
    <property type="entry name" value="GMC_OXRED_2"/>
    <property type="match status" value="1"/>
</dbReference>
<dbReference type="Pfam" id="PF05199">
    <property type="entry name" value="GMC_oxred_C"/>
    <property type="match status" value="1"/>
</dbReference>
<evidence type="ECO:0000256" key="4">
    <source>
        <dbReference type="RuleBase" id="RU003968"/>
    </source>
</evidence>
<dbReference type="EMBL" id="NWSH01001458">
    <property type="protein sequence ID" value="PCG71170.1"/>
    <property type="molecule type" value="Genomic_DNA"/>
</dbReference>
<feature type="domain" description="Glucose-methanol-choline oxidoreductase N-terminal" evidence="6">
    <location>
        <begin position="154"/>
        <end position="177"/>
    </location>
</feature>
<evidence type="ECO:0000256" key="2">
    <source>
        <dbReference type="PIRSR" id="PIRSR000137-1"/>
    </source>
</evidence>
<dbReference type="GO" id="GO:0016614">
    <property type="term" value="F:oxidoreductase activity, acting on CH-OH group of donors"/>
    <property type="evidence" value="ECO:0007669"/>
    <property type="project" value="InterPro"/>
</dbReference>
<dbReference type="InterPro" id="IPR036188">
    <property type="entry name" value="FAD/NAD-bd_sf"/>
</dbReference>
<keyword evidence="3 4" id="KW-0274">FAD</keyword>
<feature type="binding site" evidence="3">
    <location>
        <position position="293"/>
    </location>
    <ligand>
        <name>FAD</name>
        <dbReference type="ChEBI" id="CHEBI:57692"/>
    </ligand>
</feature>
<feature type="signal peptide" evidence="5">
    <location>
        <begin position="1"/>
        <end position="23"/>
    </location>
</feature>
<dbReference type="InterPro" id="IPR012132">
    <property type="entry name" value="GMC_OxRdtase"/>
</dbReference>
<evidence type="ECO:0000256" key="3">
    <source>
        <dbReference type="PIRSR" id="PIRSR000137-2"/>
    </source>
</evidence>
<dbReference type="SUPFAM" id="SSF54373">
    <property type="entry name" value="FAD-linked reductases, C-terminal domain"/>
    <property type="match status" value="1"/>
</dbReference>
<proteinExistence type="inferred from homology"/>
<dbReference type="SUPFAM" id="SSF51905">
    <property type="entry name" value="FAD/NAD(P)-binding domain"/>
    <property type="match status" value="1"/>
</dbReference>
<comment type="cofactor">
    <cofactor evidence="3">
        <name>FAD</name>
        <dbReference type="ChEBI" id="CHEBI:57692"/>
    </cofactor>
</comment>
<dbReference type="Gene3D" id="3.50.50.60">
    <property type="entry name" value="FAD/NAD(P)-binding domain"/>
    <property type="match status" value="1"/>
</dbReference>
<name>A0A2A4JIB2_HELVI</name>
<evidence type="ECO:0000259" key="7">
    <source>
        <dbReference type="PROSITE" id="PS00624"/>
    </source>
</evidence>
<gene>
    <name evidence="8" type="ORF">B5V51_2155</name>
</gene>
<protein>
    <recommendedName>
        <fullName evidence="6 7">Glucose-methanol-choline oxidoreductase N-terminal domain-containing protein</fullName>
    </recommendedName>
</protein>
<feature type="active site" description="Proton donor" evidence="2">
    <location>
        <position position="576"/>
    </location>
</feature>
<feature type="active site" description="Proton acceptor" evidence="2">
    <location>
        <position position="620"/>
    </location>
</feature>
<dbReference type="AlphaFoldDB" id="A0A2A4JIB2"/>
<dbReference type="Pfam" id="PF00732">
    <property type="entry name" value="GMC_oxred_N"/>
    <property type="match status" value="1"/>
</dbReference>
<organism evidence="8">
    <name type="scientific">Heliothis virescens</name>
    <name type="common">Tobacco budworm moth</name>
    <dbReference type="NCBI Taxonomy" id="7102"/>
    <lineage>
        <taxon>Eukaryota</taxon>
        <taxon>Metazoa</taxon>
        <taxon>Ecdysozoa</taxon>
        <taxon>Arthropoda</taxon>
        <taxon>Hexapoda</taxon>
        <taxon>Insecta</taxon>
        <taxon>Pterygota</taxon>
        <taxon>Neoptera</taxon>
        <taxon>Endopterygota</taxon>
        <taxon>Lepidoptera</taxon>
        <taxon>Glossata</taxon>
        <taxon>Ditrysia</taxon>
        <taxon>Noctuoidea</taxon>
        <taxon>Noctuidae</taxon>
        <taxon>Heliothinae</taxon>
        <taxon>Heliothis</taxon>
    </lineage>
</organism>
<dbReference type="PROSITE" id="PS00623">
    <property type="entry name" value="GMC_OXRED_1"/>
    <property type="match status" value="1"/>
</dbReference>
<keyword evidence="5" id="KW-0732">Signal</keyword>
<dbReference type="PIRSF" id="PIRSF000137">
    <property type="entry name" value="Alcohol_oxidase"/>
    <property type="match status" value="1"/>
</dbReference>
<dbReference type="PANTHER" id="PTHR11552">
    <property type="entry name" value="GLUCOSE-METHANOL-CHOLINE GMC OXIDOREDUCTASE"/>
    <property type="match status" value="1"/>
</dbReference>
<dbReference type="GO" id="GO:0050660">
    <property type="term" value="F:flavin adenine dinucleotide binding"/>
    <property type="evidence" value="ECO:0007669"/>
    <property type="project" value="InterPro"/>
</dbReference>
<keyword evidence="4" id="KW-0285">Flavoprotein</keyword>